<organism evidence="1 2">
    <name type="scientific">Methylobacterium symbioticum</name>
    <dbReference type="NCBI Taxonomy" id="2584084"/>
    <lineage>
        <taxon>Bacteria</taxon>
        <taxon>Pseudomonadati</taxon>
        <taxon>Pseudomonadota</taxon>
        <taxon>Alphaproteobacteria</taxon>
        <taxon>Hyphomicrobiales</taxon>
        <taxon>Methylobacteriaceae</taxon>
        <taxon>Methylobacterium</taxon>
    </lineage>
</organism>
<dbReference type="Proteomes" id="UP000410984">
    <property type="component" value="Unassembled WGS sequence"/>
</dbReference>
<dbReference type="RefSeq" id="WP_142581800.1">
    <property type="nucleotide sequence ID" value="NZ_CABFPH010000006.1"/>
</dbReference>
<dbReference type="AlphaFoldDB" id="A0A509E7W7"/>
<sequence>MQERIAPLVREAATLEYIADALAQAAGVHAGVGDRGGARTLRRMSREHRVKAMLRRGLAAAILGRELPAAGPR</sequence>
<keyword evidence="2" id="KW-1185">Reference proteome</keyword>
<name>A0A509E7W7_9HYPH</name>
<reference evidence="1 2" key="1">
    <citation type="submission" date="2019-06" db="EMBL/GenBank/DDBJ databases">
        <authorList>
            <person name="Rodrigo-Torres L."/>
            <person name="Arahal R. D."/>
            <person name="Lucena T."/>
        </authorList>
    </citation>
    <scope>NUCLEOTIDE SEQUENCE [LARGE SCALE GENOMIC DNA]</scope>
    <source>
        <strain evidence="1 2">SB0023/3</strain>
    </source>
</reference>
<dbReference type="EMBL" id="CABFPH010000006">
    <property type="protein sequence ID" value="VUD70212.1"/>
    <property type="molecule type" value="Genomic_DNA"/>
</dbReference>
<evidence type="ECO:0000313" key="2">
    <source>
        <dbReference type="Proteomes" id="UP000410984"/>
    </source>
</evidence>
<protein>
    <submittedName>
        <fullName evidence="1">Uncharacterized protein</fullName>
    </submittedName>
</protein>
<gene>
    <name evidence="1" type="ORF">MET9862_00775</name>
</gene>
<proteinExistence type="predicted"/>
<accession>A0A509E7W7</accession>
<evidence type="ECO:0000313" key="1">
    <source>
        <dbReference type="EMBL" id="VUD70212.1"/>
    </source>
</evidence>